<dbReference type="SUPFAM" id="SSF48576">
    <property type="entry name" value="Terpenoid synthases"/>
    <property type="match status" value="1"/>
</dbReference>
<dbReference type="Pfam" id="PF19086">
    <property type="entry name" value="Terpene_syn_C_2"/>
    <property type="match status" value="1"/>
</dbReference>
<dbReference type="InterPro" id="IPR008949">
    <property type="entry name" value="Isoprenoid_synthase_dom_sf"/>
</dbReference>
<reference evidence="1 2" key="1">
    <citation type="submission" date="2019-06" db="EMBL/GenBank/DDBJ databases">
        <title>Sorghum-associated microbial communities from plants grown in Nebraska, USA.</title>
        <authorList>
            <person name="Schachtman D."/>
        </authorList>
    </citation>
    <scope>NUCLEOTIDE SEQUENCE [LARGE SCALE GENOMIC DNA]</scope>
    <source>
        <strain evidence="1 2">1209</strain>
    </source>
</reference>
<sequence length="331" mass="39466">MQRKLNMPPLKYPWDHFPPSHPDYFTEEERQWLDEDYATFMMEGATTKIKGHNLANGASWMAPTTTNIQHLRPIARFFLWLTLYDDYYERWPVDKIAIERDRIIGVILGDTPKPTDTGMYRQIAKCRDEWLTYMPYEWIERLAKNMYRYTTYGIMEEAPYRREGRYPSLLRLSFLREYTIAMYPYGDMIEAGMNYMVPKHIMEHPVIMRLRTLLCRIMAVQNDWYTLEKEMVDSKFEVCNHILVLKYERKISLEEAIQETERIHDAYVDEMAAIVSDLPDFGIHQQDIKNYVYHITLNITGLDDWYNGVTVRYIPSEFPKHVYQAAQASKG</sequence>
<name>A0A561PUL4_9BACT</name>
<gene>
    <name evidence="1" type="ORF">FHW36_103616</name>
</gene>
<dbReference type="AlphaFoldDB" id="A0A561PUL4"/>
<dbReference type="Gene3D" id="1.10.600.10">
    <property type="entry name" value="Farnesyl Diphosphate Synthase"/>
    <property type="match status" value="1"/>
</dbReference>
<organism evidence="1 2">
    <name type="scientific">Chitinophaga polysaccharea</name>
    <dbReference type="NCBI Taxonomy" id="1293035"/>
    <lineage>
        <taxon>Bacteria</taxon>
        <taxon>Pseudomonadati</taxon>
        <taxon>Bacteroidota</taxon>
        <taxon>Chitinophagia</taxon>
        <taxon>Chitinophagales</taxon>
        <taxon>Chitinophagaceae</taxon>
        <taxon>Chitinophaga</taxon>
    </lineage>
</organism>
<proteinExistence type="predicted"/>
<protein>
    <recommendedName>
        <fullName evidence="3">Terpene synthase</fullName>
    </recommendedName>
</protein>
<evidence type="ECO:0000313" key="2">
    <source>
        <dbReference type="Proteomes" id="UP000320811"/>
    </source>
</evidence>
<dbReference type="OrthoDB" id="1223397at2"/>
<keyword evidence="2" id="KW-1185">Reference proteome</keyword>
<evidence type="ECO:0000313" key="1">
    <source>
        <dbReference type="EMBL" id="TWF41812.1"/>
    </source>
</evidence>
<accession>A0A561PUL4</accession>
<comment type="caution">
    <text evidence="1">The sequence shown here is derived from an EMBL/GenBank/DDBJ whole genome shotgun (WGS) entry which is preliminary data.</text>
</comment>
<dbReference type="EMBL" id="VIWO01000003">
    <property type="protein sequence ID" value="TWF41812.1"/>
    <property type="molecule type" value="Genomic_DNA"/>
</dbReference>
<dbReference type="Proteomes" id="UP000320811">
    <property type="component" value="Unassembled WGS sequence"/>
</dbReference>
<dbReference type="RefSeq" id="WP_145670186.1">
    <property type="nucleotide sequence ID" value="NZ_VIWO01000003.1"/>
</dbReference>
<evidence type="ECO:0008006" key="3">
    <source>
        <dbReference type="Google" id="ProtNLM"/>
    </source>
</evidence>